<name>A0A7K3MIN0_9BACE</name>
<accession>A0A7K3MIN0</accession>
<dbReference type="AlphaFoldDB" id="A0A7K3MIN0"/>
<dbReference type="EMBL" id="SPPV01000030">
    <property type="protein sequence ID" value="TFU48099.1"/>
    <property type="molecule type" value="Genomic_DNA"/>
</dbReference>
<sequence>MKKDYVVCPLSGHSLCKGSRLRRLSNVEEMLASTYGHFFRQVEQPYSCVEQEILTRIIKSLSSLLQGDLPRPCFFCKFAKCDLVFWGRVEFFRLELPAENPFSVSSRLYCLRELENKLNCYFVNEGRNKPYSWREMQVIRRIKKRFVHELRNTSKYNLFKGTHVRRVSEEEQLELKNQKTDEIRLNHVSICHYNPLSEKFKNKKEEYLKEIEEKFGKS</sequence>
<dbReference type="Proteomes" id="UP000298073">
    <property type="component" value="Unassembled WGS sequence"/>
</dbReference>
<evidence type="ECO:0000313" key="1">
    <source>
        <dbReference type="EMBL" id="TFU48099.1"/>
    </source>
</evidence>
<organism evidence="1 2">
    <name type="scientific">Bacteroides acidifaciens</name>
    <dbReference type="NCBI Taxonomy" id="85831"/>
    <lineage>
        <taxon>Bacteria</taxon>
        <taxon>Pseudomonadati</taxon>
        <taxon>Bacteroidota</taxon>
        <taxon>Bacteroidia</taxon>
        <taxon>Bacteroidales</taxon>
        <taxon>Bacteroidaceae</taxon>
        <taxon>Bacteroides</taxon>
    </lineage>
</organism>
<dbReference type="OrthoDB" id="1030261at2"/>
<dbReference type="RefSeq" id="WP_135038435.1">
    <property type="nucleotide sequence ID" value="NZ_CABIXU010000026.1"/>
</dbReference>
<proteinExistence type="predicted"/>
<evidence type="ECO:0000313" key="2">
    <source>
        <dbReference type="Proteomes" id="UP000298073"/>
    </source>
</evidence>
<comment type="caution">
    <text evidence="1">The sequence shown here is derived from an EMBL/GenBank/DDBJ whole genome shotgun (WGS) entry which is preliminary data.</text>
</comment>
<gene>
    <name evidence="1" type="ORF">E4T97_13465</name>
</gene>
<reference evidence="1 2" key="1">
    <citation type="submission" date="2019-03" db="EMBL/GenBank/DDBJ databases">
        <title>Diversity of the mouse oral microbiome.</title>
        <authorList>
            <person name="Joseph S."/>
            <person name="Aduse-Opoku J."/>
            <person name="Curtis M."/>
            <person name="Wade W."/>
            <person name="Hashim A."/>
        </authorList>
    </citation>
    <scope>NUCLEOTIDE SEQUENCE [LARGE SCALE GENOMIC DNA]</scope>
    <source>
        <strain evidence="1 2">P2318</strain>
    </source>
</reference>
<protein>
    <submittedName>
        <fullName evidence="1">Uncharacterized protein</fullName>
    </submittedName>
</protein>